<dbReference type="InterPro" id="IPR027791">
    <property type="entry name" value="Galactosyl_T_C"/>
</dbReference>
<dbReference type="InterPro" id="IPR029044">
    <property type="entry name" value="Nucleotide-diphossugar_trans"/>
</dbReference>
<dbReference type="PANTHER" id="PTHR43179">
    <property type="entry name" value="RHAMNOSYLTRANSFERASE WBBL"/>
    <property type="match status" value="1"/>
</dbReference>
<dbReference type="SUPFAM" id="SSF53448">
    <property type="entry name" value="Nucleotide-diphospho-sugar transferases"/>
    <property type="match status" value="1"/>
</dbReference>
<reference evidence="8" key="1">
    <citation type="submission" date="2015-01" db="EMBL/GenBank/DDBJ databases">
        <title>Draft genome sequence of Rhodococcus pyridinivorans strain KG-16, a hydrocarbon-degrading bacterium.</title>
        <authorList>
            <person name="Aggarwal R.K."/>
            <person name="Dawar C."/>
        </authorList>
    </citation>
    <scope>NUCLEOTIDE SEQUENCE [LARGE SCALE GENOMIC DNA]</scope>
    <source>
        <strain evidence="8">KG-16</strain>
    </source>
</reference>
<evidence type="ECO:0000256" key="2">
    <source>
        <dbReference type="ARBA" id="ARBA00006739"/>
    </source>
</evidence>
<organism evidence="7 8">
    <name type="scientific">Rhodococcus pyridinivorans KG-16</name>
    <dbReference type="NCBI Taxonomy" id="1441730"/>
    <lineage>
        <taxon>Bacteria</taxon>
        <taxon>Bacillati</taxon>
        <taxon>Actinomycetota</taxon>
        <taxon>Actinomycetes</taxon>
        <taxon>Mycobacteriales</taxon>
        <taxon>Nocardiaceae</taxon>
        <taxon>Rhodococcus</taxon>
    </lineage>
</organism>
<proteinExistence type="inferred from homology"/>
<protein>
    <submittedName>
        <fullName evidence="7">Sugar transferase</fullName>
    </submittedName>
</protein>
<name>A0A0V9UQX8_9NOCA</name>
<comment type="caution">
    <text evidence="7">The sequence shown here is derived from an EMBL/GenBank/DDBJ whole genome shotgun (WGS) entry which is preliminary data.</text>
</comment>
<sequence>MTVSVVTVAAGRGTHLRRQLDGLARSTRTPDEHIVVAMGDPEVAEVVAAAGSSARVVEMDVDSAKLPVGEARNLGARTASSDLLVFLDVDCIPAPDLIERYVEAAGRHPAALLNGPVTYLSEPGAGGYDLDRLGDSIDPHPARPFPSSGEIVLDDRHELFWSLSFATRSLVWDRIGGFCTAYTGYGSEDTDFGQKAARAGVPMAWVGGAHAFHQYHPVSSPPVEHLDDILTNAALFQKRWGWWPMRGWLDEFERMGLVRYDADERRWRKMTSPRP</sequence>
<dbReference type="Proteomes" id="UP000053060">
    <property type="component" value="Unassembled WGS sequence"/>
</dbReference>
<dbReference type="PANTHER" id="PTHR43179:SF12">
    <property type="entry name" value="GALACTOFURANOSYLTRANSFERASE GLFT2"/>
    <property type="match status" value="1"/>
</dbReference>
<keyword evidence="3" id="KW-0328">Glycosyltransferase</keyword>
<dbReference type="Pfam" id="PF02709">
    <property type="entry name" value="Glyco_transf_7C"/>
    <property type="match status" value="1"/>
</dbReference>
<evidence type="ECO:0000259" key="6">
    <source>
        <dbReference type="Pfam" id="PF02709"/>
    </source>
</evidence>
<keyword evidence="4 7" id="KW-0808">Transferase</keyword>
<reference evidence="7 8" key="2">
    <citation type="journal article" date="2016" name="Genome Announc.">
        <title>Draft Genome Sequence of a Versatile Hydrocarbon-Degrading Bacterium, Rhodococcus pyridinivorans Strain KG-16, Collected from Oil Fields in India.</title>
        <authorList>
            <person name="Aggarwal R.K."/>
            <person name="Dawar C."/>
            <person name="Phanindranath R."/>
            <person name="Mutnuri L."/>
            <person name="Dayal A.M."/>
        </authorList>
    </citation>
    <scope>NUCLEOTIDE SEQUENCE [LARGE SCALE GENOMIC DNA]</scope>
    <source>
        <strain evidence="7 8">KG-16</strain>
    </source>
</reference>
<evidence type="ECO:0000313" key="8">
    <source>
        <dbReference type="Proteomes" id="UP000053060"/>
    </source>
</evidence>
<dbReference type="AlphaFoldDB" id="A0A0V9UQX8"/>
<evidence type="ECO:0000256" key="1">
    <source>
        <dbReference type="ARBA" id="ARBA00004776"/>
    </source>
</evidence>
<evidence type="ECO:0000313" key="7">
    <source>
        <dbReference type="EMBL" id="KSZ60417.1"/>
    </source>
</evidence>
<dbReference type="Pfam" id="PF00535">
    <property type="entry name" value="Glycos_transf_2"/>
    <property type="match status" value="1"/>
</dbReference>
<dbReference type="Gene3D" id="3.90.550.10">
    <property type="entry name" value="Spore Coat Polysaccharide Biosynthesis Protein SpsA, Chain A"/>
    <property type="match status" value="1"/>
</dbReference>
<comment type="pathway">
    <text evidence="1">Cell wall biogenesis; cell wall polysaccharide biosynthesis.</text>
</comment>
<feature type="domain" description="Galactosyltransferase C-terminal" evidence="6">
    <location>
        <begin position="171"/>
        <end position="216"/>
    </location>
</feature>
<feature type="domain" description="Glycosyltransferase 2-like" evidence="5">
    <location>
        <begin position="4"/>
        <end position="114"/>
    </location>
</feature>
<dbReference type="EMBL" id="AZXY01000001">
    <property type="protein sequence ID" value="KSZ60417.1"/>
    <property type="molecule type" value="Genomic_DNA"/>
</dbReference>
<dbReference type="RefSeq" id="WP_060650528.1">
    <property type="nucleotide sequence ID" value="NZ_AZXY01000001.1"/>
</dbReference>
<dbReference type="InterPro" id="IPR001173">
    <property type="entry name" value="Glyco_trans_2-like"/>
</dbReference>
<evidence type="ECO:0000256" key="4">
    <source>
        <dbReference type="ARBA" id="ARBA00022679"/>
    </source>
</evidence>
<comment type="similarity">
    <text evidence="2">Belongs to the glycosyltransferase 2 family.</text>
</comment>
<evidence type="ECO:0000259" key="5">
    <source>
        <dbReference type="Pfam" id="PF00535"/>
    </source>
</evidence>
<accession>A0A0V9UQX8</accession>
<dbReference type="GO" id="GO:0016757">
    <property type="term" value="F:glycosyltransferase activity"/>
    <property type="evidence" value="ECO:0007669"/>
    <property type="project" value="UniProtKB-KW"/>
</dbReference>
<evidence type="ECO:0000256" key="3">
    <source>
        <dbReference type="ARBA" id="ARBA00022676"/>
    </source>
</evidence>
<dbReference type="PATRIC" id="fig|1441730.3.peg.625"/>
<gene>
    <name evidence="7" type="ORF">Z045_02960</name>
</gene>